<dbReference type="Proteomes" id="UP001597138">
    <property type="component" value="Unassembled WGS sequence"/>
</dbReference>
<dbReference type="PIRSF" id="PIRSF500136">
    <property type="entry name" value="UDP_ManNAc_DH"/>
    <property type="match status" value="1"/>
</dbReference>
<organism evidence="6 7">
    <name type="scientific">Flavobacterium artemisiae</name>
    <dbReference type="NCBI Taxonomy" id="2126556"/>
    <lineage>
        <taxon>Bacteria</taxon>
        <taxon>Pseudomonadati</taxon>
        <taxon>Bacteroidota</taxon>
        <taxon>Flavobacteriia</taxon>
        <taxon>Flavobacteriales</taxon>
        <taxon>Flavobacteriaceae</taxon>
        <taxon>Flavobacterium</taxon>
    </lineage>
</organism>
<keyword evidence="2" id="KW-0560">Oxidoreductase</keyword>
<dbReference type="SMART" id="SM00984">
    <property type="entry name" value="UDPG_MGDP_dh_C"/>
    <property type="match status" value="1"/>
</dbReference>
<protein>
    <submittedName>
        <fullName evidence="6">Nucleotide sugar dehydrogenase</fullName>
    </submittedName>
</protein>
<dbReference type="Gene3D" id="3.40.50.720">
    <property type="entry name" value="NAD(P)-binding Rossmann-like Domain"/>
    <property type="match status" value="2"/>
</dbReference>
<gene>
    <name evidence="6" type="ORF">ACFSC2_02475</name>
</gene>
<comment type="similarity">
    <text evidence="1 4">Belongs to the UDP-glucose/GDP-mannose dehydrogenase family.</text>
</comment>
<keyword evidence="3" id="KW-0520">NAD</keyword>
<dbReference type="Pfam" id="PF03720">
    <property type="entry name" value="UDPG_MGDP_dh_C"/>
    <property type="match status" value="1"/>
</dbReference>
<dbReference type="PIRSF" id="PIRSF000124">
    <property type="entry name" value="UDPglc_GDPman_dh"/>
    <property type="match status" value="1"/>
</dbReference>
<dbReference type="SUPFAM" id="SSF51735">
    <property type="entry name" value="NAD(P)-binding Rossmann-fold domains"/>
    <property type="match status" value="1"/>
</dbReference>
<comment type="caution">
    <text evidence="6">The sequence shown here is derived from an EMBL/GenBank/DDBJ whole genome shotgun (WGS) entry which is preliminary data.</text>
</comment>
<evidence type="ECO:0000313" key="6">
    <source>
        <dbReference type="EMBL" id="MFD1601597.1"/>
    </source>
</evidence>
<dbReference type="InterPro" id="IPR036291">
    <property type="entry name" value="NAD(P)-bd_dom_sf"/>
</dbReference>
<dbReference type="Pfam" id="PF03721">
    <property type="entry name" value="UDPG_MGDP_dh_N"/>
    <property type="match status" value="1"/>
</dbReference>
<dbReference type="InterPro" id="IPR001732">
    <property type="entry name" value="UDP-Glc/GDP-Man_DH_N"/>
</dbReference>
<dbReference type="InterPro" id="IPR028359">
    <property type="entry name" value="UDP_ManNAc/GlcNAc_DH"/>
</dbReference>
<name>A0ABW4H8U1_9FLAO</name>
<dbReference type="InterPro" id="IPR036220">
    <property type="entry name" value="UDP-Glc/GDP-Man_DH_C_sf"/>
</dbReference>
<dbReference type="InterPro" id="IPR014026">
    <property type="entry name" value="UDP-Glc/GDP-Man_DH_dimer"/>
</dbReference>
<dbReference type="PANTHER" id="PTHR43491">
    <property type="entry name" value="UDP-N-ACETYL-D-MANNOSAMINE DEHYDROGENASE"/>
    <property type="match status" value="1"/>
</dbReference>
<evidence type="ECO:0000256" key="1">
    <source>
        <dbReference type="ARBA" id="ARBA00006601"/>
    </source>
</evidence>
<keyword evidence="7" id="KW-1185">Reference proteome</keyword>
<dbReference type="InterPro" id="IPR017476">
    <property type="entry name" value="UDP-Glc/GDP-Man"/>
</dbReference>
<dbReference type="InterPro" id="IPR008927">
    <property type="entry name" value="6-PGluconate_DH-like_C_sf"/>
</dbReference>
<dbReference type="PANTHER" id="PTHR43491:SF2">
    <property type="entry name" value="UDP-N-ACETYL-D-MANNOSAMINE DEHYDROGENASE"/>
    <property type="match status" value="1"/>
</dbReference>
<accession>A0ABW4H8U1</accession>
<dbReference type="Pfam" id="PF00984">
    <property type="entry name" value="UDPG_MGDP_dh"/>
    <property type="match status" value="1"/>
</dbReference>
<dbReference type="EMBL" id="JBHUDZ010000002">
    <property type="protein sequence ID" value="MFD1601597.1"/>
    <property type="molecule type" value="Genomic_DNA"/>
</dbReference>
<proteinExistence type="inferred from homology"/>
<dbReference type="InterPro" id="IPR014027">
    <property type="entry name" value="UDP-Glc/GDP-Man_DH_C"/>
</dbReference>
<reference evidence="7" key="1">
    <citation type="journal article" date="2019" name="Int. J. Syst. Evol. Microbiol.">
        <title>The Global Catalogue of Microorganisms (GCM) 10K type strain sequencing project: providing services to taxonomists for standard genome sequencing and annotation.</title>
        <authorList>
            <consortium name="The Broad Institute Genomics Platform"/>
            <consortium name="The Broad Institute Genome Sequencing Center for Infectious Disease"/>
            <person name="Wu L."/>
            <person name="Ma J."/>
        </authorList>
    </citation>
    <scope>NUCLEOTIDE SEQUENCE [LARGE SCALE GENOMIC DNA]</scope>
    <source>
        <strain evidence="7">CCUG 70865</strain>
    </source>
</reference>
<dbReference type="RefSeq" id="WP_379816029.1">
    <property type="nucleotide sequence ID" value="NZ_JBHUDZ010000002.1"/>
</dbReference>
<sequence length="437" mass="48164">MIEVNLKRSKLENDIKIAVIGLGYVGLPLARLFATKYSVVGFDINESRVSSLKSGIDTTLEVERAVLKEVLLNSSTTEIGLFCTSSIKDIEDCNYYVVTVPTPVDKNNRPDLTPLYKSSETVGKVLKKGDIVIYESTVYPGVTEEQCVPVLERVSGLKFNEDFFAGYSPERINPGDKEHTVEKILKVTSGSTPEIGLKVDSLYKSVIIAGTHLAPTIKVAEAAKVIENSQRDINIAFVNELAKIFNLMNIDTQEVLDAAATKWNFLPFKPGLVGGHCIGVDPYYLAQRAQEFGYHPEIILAGRRLNDSMGEYVASQIVKLMIKKGISVNGAELLMLGITFKENCPDVRNTKIVDVVKALKDYGITVTIFDPLANGDDVKKEYNLVTSEFVPNNKFDAIVLGVSHKEFLELDFAELQKSNSLIYDVKGVLGALADNRL</sequence>
<dbReference type="SUPFAM" id="SSF48179">
    <property type="entry name" value="6-phosphogluconate dehydrogenase C-terminal domain-like"/>
    <property type="match status" value="1"/>
</dbReference>
<evidence type="ECO:0000256" key="4">
    <source>
        <dbReference type="PIRNR" id="PIRNR000124"/>
    </source>
</evidence>
<feature type="domain" description="UDP-glucose/GDP-mannose dehydrogenase C-terminal" evidence="5">
    <location>
        <begin position="334"/>
        <end position="431"/>
    </location>
</feature>
<evidence type="ECO:0000256" key="3">
    <source>
        <dbReference type="ARBA" id="ARBA00023027"/>
    </source>
</evidence>
<evidence type="ECO:0000256" key="2">
    <source>
        <dbReference type="ARBA" id="ARBA00023002"/>
    </source>
</evidence>
<evidence type="ECO:0000313" key="7">
    <source>
        <dbReference type="Proteomes" id="UP001597138"/>
    </source>
</evidence>
<dbReference type="SUPFAM" id="SSF52413">
    <property type="entry name" value="UDP-glucose/GDP-mannose dehydrogenase C-terminal domain"/>
    <property type="match status" value="1"/>
</dbReference>
<dbReference type="NCBIfam" id="TIGR03026">
    <property type="entry name" value="NDP-sugDHase"/>
    <property type="match status" value="1"/>
</dbReference>
<evidence type="ECO:0000259" key="5">
    <source>
        <dbReference type="SMART" id="SM00984"/>
    </source>
</evidence>